<keyword evidence="8 12" id="KW-1133">Transmembrane helix</keyword>
<evidence type="ECO:0000313" key="15">
    <source>
        <dbReference type="EMBL" id="KAK2632086.1"/>
    </source>
</evidence>
<evidence type="ECO:0000256" key="9">
    <source>
        <dbReference type="ARBA" id="ARBA00023136"/>
    </source>
</evidence>
<reference evidence="16" key="1">
    <citation type="submission" date="2013-07" db="EMBL/GenBank/DDBJ databases">
        <title>The genome of Eucalyptus grandis.</title>
        <authorList>
            <person name="Schmutz J."/>
            <person name="Hayes R."/>
            <person name="Myburg A."/>
            <person name="Tuskan G."/>
            <person name="Grattapaglia D."/>
            <person name="Rokhsar D.S."/>
        </authorList>
    </citation>
    <scope>NUCLEOTIDE SEQUENCE</scope>
    <source>
        <tissue evidence="16">Leaf extractions</tissue>
    </source>
</reference>
<evidence type="ECO:0000256" key="6">
    <source>
        <dbReference type="ARBA" id="ARBA00022729"/>
    </source>
</evidence>
<dbReference type="InterPro" id="IPR013210">
    <property type="entry name" value="LRR_N_plant-typ"/>
</dbReference>
<dbReference type="InterPro" id="IPR001611">
    <property type="entry name" value="Leu-rich_rpt"/>
</dbReference>
<evidence type="ECO:0000313" key="16">
    <source>
        <dbReference type="EMBL" id="KCW44477.1"/>
    </source>
</evidence>
<dbReference type="FunFam" id="3.80.10.10:FF:000095">
    <property type="entry name" value="LRR receptor-like serine/threonine-protein kinase GSO1"/>
    <property type="match status" value="2"/>
</dbReference>
<dbReference type="Pfam" id="PF23598">
    <property type="entry name" value="LRR_14"/>
    <property type="match status" value="1"/>
</dbReference>
<comment type="subcellular location">
    <subcellularLocation>
        <location evidence="1">Cell membrane</location>
        <topology evidence="1">Single-pass type I membrane protein</topology>
    </subcellularLocation>
</comment>
<feature type="non-terminal residue" evidence="16">
    <location>
        <position position="1108"/>
    </location>
</feature>
<dbReference type="PANTHER" id="PTHR48063:SF112">
    <property type="entry name" value="RECEPTOR LIKE PROTEIN 30-LIKE"/>
    <property type="match status" value="1"/>
</dbReference>
<name>A0A058ZRT2_EUCGR</name>
<keyword evidence="4" id="KW-0433">Leucine-rich repeat</keyword>
<reference evidence="15" key="2">
    <citation type="journal article" date="2014" name="Nature">
        <title>The genome of Eucalyptus grandis.</title>
        <authorList>
            <person name="Myburg A.A."/>
            <person name="Grattapaglia D."/>
            <person name="Tuskan G.A."/>
            <person name="Hellsten U."/>
            <person name="Hayes R.D."/>
            <person name="Grimwood J."/>
            <person name="Jenkins J."/>
            <person name="Lindquist E."/>
            <person name="Tice H."/>
            <person name="Bauer D."/>
            <person name="Goodstein D.M."/>
            <person name="Dubchak I."/>
            <person name="Poliakov A."/>
            <person name="Mizrachi E."/>
            <person name="Kullan A.R."/>
            <person name="Hussey S.G."/>
            <person name="Pinard D."/>
            <person name="van der Merwe K."/>
            <person name="Singh P."/>
            <person name="van Jaarsveld I."/>
            <person name="Silva-Junior O.B."/>
            <person name="Togawa R.C."/>
            <person name="Pappas M.R."/>
            <person name="Faria D.A."/>
            <person name="Sansaloni C.P."/>
            <person name="Petroli C.D."/>
            <person name="Yang X."/>
            <person name="Ranjan P."/>
            <person name="Tschaplinski T.J."/>
            <person name="Ye C.Y."/>
            <person name="Li T."/>
            <person name="Sterck L."/>
            <person name="Vanneste K."/>
            <person name="Murat F."/>
            <person name="Soler M."/>
            <person name="Clemente H.S."/>
            <person name="Saidi N."/>
            <person name="Cassan-Wang H."/>
            <person name="Dunand C."/>
            <person name="Hefer C.A."/>
            <person name="Bornberg-Bauer E."/>
            <person name="Kersting A.R."/>
            <person name="Vining K."/>
            <person name="Amarasinghe V."/>
            <person name="Ranik M."/>
            <person name="Naithani S."/>
            <person name="Elser J."/>
            <person name="Boyd A.E."/>
            <person name="Liston A."/>
            <person name="Spatafora J.W."/>
            <person name="Dharmwardhana P."/>
            <person name="Raja R."/>
            <person name="Sullivan C."/>
            <person name="Romanel E."/>
            <person name="Alves-Ferreira M."/>
            <person name="Kulheim C."/>
            <person name="Foley W."/>
            <person name="Carocha V."/>
            <person name="Paiva J."/>
            <person name="Kudrna D."/>
            <person name="Brommonschenkel S.H."/>
            <person name="Pasquali G."/>
            <person name="Byrne M."/>
            <person name="Rigault P."/>
            <person name="Tibbits J."/>
            <person name="Spokevicius A."/>
            <person name="Jones R.C."/>
            <person name="Steane D.A."/>
            <person name="Vaillancourt R.E."/>
            <person name="Potts B.M."/>
            <person name="Joubert F."/>
            <person name="Barry K."/>
            <person name="Pappas G.J."/>
            <person name="Strauss S.H."/>
            <person name="Jaiswal P."/>
            <person name="Grima-Pettenati J."/>
            <person name="Salse J."/>
            <person name="Van de Peer Y."/>
            <person name="Rokhsar D.S."/>
            <person name="Schmutz J."/>
        </authorList>
    </citation>
    <scope>NUCLEOTIDE SEQUENCE</scope>
    <source>
        <tissue evidence="15">Leaf extractions</tissue>
    </source>
</reference>
<evidence type="ECO:0000256" key="1">
    <source>
        <dbReference type="ARBA" id="ARBA00004251"/>
    </source>
</evidence>
<proteinExistence type="inferred from homology"/>
<keyword evidence="9 12" id="KW-0472">Membrane</keyword>
<dbReference type="Gene3D" id="3.80.10.10">
    <property type="entry name" value="Ribonuclease Inhibitor"/>
    <property type="match status" value="6"/>
</dbReference>
<dbReference type="GO" id="GO:0005886">
    <property type="term" value="C:plasma membrane"/>
    <property type="evidence" value="ECO:0007669"/>
    <property type="project" value="UniProtKB-SubCell"/>
</dbReference>
<dbReference type="SUPFAM" id="SSF52047">
    <property type="entry name" value="RNI-like"/>
    <property type="match status" value="1"/>
</dbReference>
<dbReference type="FunFam" id="3.80.10.10:FF:000111">
    <property type="entry name" value="LRR receptor-like serine/threonine-protein kinase ERECTA"/>
    <property type="match status" value="1"/>
</dbReference>
<dbReference type="SMART" id="SM00369">
    <property type="entry name" value="LRR_TYP"/>
    <property type="match status" value="10"/>
</dbReference>
<dbReference type="InParanoid" id="A0A058ZRT2"/>
<evidence type="ECO:0000256" key="8">
    <source>
        <dbReference type="ARBA" id="ARBA00022989"/>
    </source>
</evidence>
<gene>
    <name evidence="16" type="ORF">EUGRSUZ_L02010</name>
</gene>
<feature type="non-terminal residue" evidence="16">
    <location>
        <position position="1"/>
    </location>
</feature>
<keyword evidence="7" id="KW-0677">Repeat</keyword>
<keyword evidence="17" id="KW-1185">Reference proteome</keyword>
<evidence type="ECO:0000259" key="13">
    <source>
        <dbReference type="Pfam" id="PF08263"/>
    </source>
</evidence>
<keyword evidence="6" id="KW-0732">Signal</keyword>
<evidence type="ECO:0000256" key="3">
    <source>
        <dbReference type="ARBA" id="ARBA00022475"/>
    </source>
</evidence>
<evidence type="ECO:0000256" key="11">
    <source>
        <dbReference type="ARBA" id="ARBA00023180"/>
    </source>
</evidence>
<evidence type="ECO:0000256" key="2">
    <source>
        <dbReference type="ARBA" id="ARBA00009592"/>
    </source>
</evidence>
<keyword evidence="11" id="KW-0325">Glycoprotein</keyword>
<organism evidence="16">
    <name type="scientific">Eucalyptus grandis</name>
    <name type="common">Flooded gum</name>
    <dbReference type="NCBI Taxonomy" id="71139"/>
    <lineage>
        <taxon>Eukaryota</taxon>
        <taxon>Viridiplantae</taxon>
        <taxon>Streptophyta</taxon>
        <taxon>Embryophyta</taxon>
        <taxon>Tracheophyta</taxon>
        <taxon>Spermatophyta</taxon>
        <taxon>Magnoliopsida</taxon>
        <taxon>eudicotyledons</taxon>
        <taxon>Gunneridae</taxon>
        <taxon>Pentapetalae</taxon>
        <taxon>rosids</taxon>
        <taxon>malvids</taxon>
        <taxon>Myrtales</taxon>
        <taxon>Myrtaceae</taxon>
        <taxon>Myrtoideae</taxon>
        <taxon>Eucalypteae</taxon>
        <taxon>Eucalyptus</taxon>
    </lineage>
</organism>
<protein>
    <submittedName>
        <fullName evidence="16">Uncharacterized protein</fullName>
    </submittedName>
</protein>
<evidence type="ECO:0000256" key="4">
    <source>
        <dbReference type="ARBA" id="ARBA00022614"/>
    </source>
</evidence>
<reference evidence="15" key="3">
    <citation type="submission" date="2023-04" db="EMBL/GenBank/DDBJ databases">
        <title>WGS assembly of Eucalyptus grandis.</title>
        <authorList>
            <person name="Myburg A."/>
            <person name="Grattapaglia D."/>
            <person name="Tuskan G."/>
            <person name="Hellsten U."/>
            <person name="Hayes R."/>
            <person name="Grimwood J."/>
            <person name="Jenkins J."/>
            <person name="Lindquist E."/>
            <person name="Tice H."/>
            <person name="Bauer D."/>
            <person name="Goodstein D."/>
            <person name="Dubchak I."/>
            <person name="Poliakov A."/>
            <person name="Mizrachi E."/>
            <person name="Kullan A."/>
            <person name="Hussey S."/>
            <person name="Pinard D."/>
            <person name="Van D."/>
            <person name="Singh P."/>
            <person name="Van J."/>
            <person name="Silva-Junior O."/>
            <person name="Togawa R."/>
            <person name="Pappas M."/>
            <person name="Faria D."/>
            <person name="Sansaloni C."/>
            <person name="Petroli C."/>
            <person name="Yang X."/>
            <person name="Ranjan P."/>
            <person name="Tschaplinski T."/>
            <person name="Ye C."/>
            <person name="Li T."/>
            <person name="Sterck L."/>
            <person name="Vanneste K."/>
            <person name="Murat F."/>
            <person name="Soler M."/>
            <person name="Clemente H."/>
            <person name="Saidi N."/>
            <person name="Cassan-Wang H."/>
            <person name="Dunand C."/>
            <person name="Hefer C."/>
            <person name="Bornberg-Bauer E."/>
            <person name="Kersting A."/>
            <person name="Vining K."/>
            <person name="Amarasinghe V."/>
            <person name="Ranik M."/>
            <person name="Naithani S."/>
            <person name="Elser J."/>
            <person name="Boyd A."/>
            <person name="Liston A."/>
            <person name="Spatafora J."/>
            <person name="Dharmwardhana P."/>
            <person name="Raja R."/>
            <person name="Sullivan C."/>
            <person name="Romanel E."/>
            <person name="Alves-Ferreira M."/>
            <person name="Kulheim C."/>
            <person name="Foley W."/>
            <person name="Carocha V."/>
            <person name="Paiva J."/>
            <person name="Kudrna D."/>
            <person name="Brommonschenkel S."/>
            <person name="Pasquali G."/>
            <person name="Byrne M."/>
            <person name="Rigault P."/>
            <person name="Tibbits J."/>
            <person name="Spokevicius A."/>
            <person name="Jones R."/>
            <person name="Steane D."/>
            <person name="Vaillancourt R."/>
            <person name="Potts B."/>
            <person name="Joubert F."/>
            <person name="Barry K."/>
            <person name="Pappas G."/>
            <person name="Strauss S."/>
            <person name="Jaiswal P."/>
            <person name="Grima-Pettenati J."/>
            <person name="Salse J."/>
            <person name="Van D."/>
            <person name="Rokhsar D."/>
            <person name="Schmutz J."/>
        </authorList>
    </citation>
    <scope>NUCLEOTIDE SEQUENCE</scope>
    <source>
        <tissue evidence="15">Leaf extractions</tissue>
    </source>
</reference>
<dbReference type="Proteomes" id="UP000030711">
    <property type="component" value="Unassembled WGS sequence"/>
</dbReference>
<evidence type="ECO:0000313" key="17">
    <source>
        <dbReference type="Proteomes" id="UP000030711"/>
    </source>
</evidence>
<dbReference type="AlphaFoldDB" id="A0A058ZRT2"/>
<reference evidence="15" key="4">
    <citation type="submission" date="2023-07" db="EMBL/GenBank/DDBJ databases">
        <authorList>
            <person name="Myburg A.A."/>
            <person name="Grattapaglia D."/>
            <person name="Tuskan G.A."/>
            <person name="Hellsten U."/>
            <person name="Hayes R.D."/>
            <person name="Grimwood J."/>
            <person name="Jenkins J."/>
            <person name="Lindquist E."/>
            <person name="Tice H."/>
            <person name="Bauer D."/>
            <person name="Goodstein D.M."/>
            <person name="Dubchak I."/>
            <person name="Poliakov A."/>
            <person name="Mizrachi E."/>
            <person name="Kullan A.R."/>
            <person name="Hussey S.G."/>
            <person name="Pinard D."/>
            <person name="Van D.M."/>
            <person name="Singh P."/>
            <person name="Van J.I."/>
            <person name="Silva-Junior O.B."/>
            <person name="Togawa R.C."/>
            <person name="Pappas M.R."/>
            <person name="Faria D.A."/>
            <person name="Sansaloni C.P."/>
            <person name="Petroli C.D."/>
            <person name="Yang X."/>
            <person name="Ranjan P."/>
            <person name="Tschaplinski T.J."/>
            <person name="Ye C.Y."/>
            <person name="Li T."/>
            <person name="Sterck L."/>
            <person name="Vanneste K."/>
            <person name="Murat F."/>
            <person name="Soler M."/>
            <person name="Clemente H.S."/>
            <person name="Saidi N."/>
            <person name="Cassan-Wang H."/>
            <person name="Dunand C."/>
            <person name="Hefer C.A."/>
            <person name="Bornberg-Bauer E."/>
            <person name="Kersting A.R."/>
            <person name="Vining K."/>
            <person name="Amarasinghe V."/>
            <person name="Ranik M."/>
            <person name="Naithani S."/>
            <person name="Elser J."/>
            <person name="Boyd A.E."/>
            <person name="Liston A."/>
            <person name="Spatafora J.W."/>
            <person name="Dharmwardhana P."/>
            <person name="Raja R."/>
            <person name="Sullivan C."/>
            <person name="Romanel E."/>
            <person name="Alves-Ferreira M."/>
            <person name="Kulheim C."/>
            <person name="Foley W."/>
            <person name="Carocha V."/>
            <person name="Paiva J."/>
            <person name="Kudrna D."/>
            <person name="Brommonschenkel S.H."/>
            <person name="Pasquali G."/>
            <person name="Byrne M."/>
            <person name="Rigault P."/>
            <person name="Tibbits J."/>
            <person name="Spokevicius A."/>
            <person name="Jones R.C."/>
            <person name="Steane D.A."/>
            <person name="Vaillancourt R.E."/>
            <person name="Potts B.M."/>
            <person name="Joubert F."/>
            <person name="Barry K."/>
            <person name="Pappas G.J."/>
            <person name="Strauss S.H."/>
            <person name="Jaiswal P."/>
            <person name="Grima-Pettenati J."/>
            <person name="Salse J."/>
            <person name="Van D.P."/>
            <person name="Rokhsar D.S."/>
            <person name="Schmutz J."/>
        </authorList>
    </citation>
    <scope>NUCLEOTIDE SEQUENCE</scope>
    <source>
        <tissue evidence="15">Leaf extractions</tissue>
    </source>
</reference>
<dbReference type="Pfam" id="PF00560">
    <property type="entry name" value="LRR_1"/>
    <property type="match status" value="12"/>
</dbReference>
<feature type="transmembrane region" description="Helical" evidence="12">
    <location>
        <begin position="1060"/>
        <end position="1080"/>
    </location>
</feature>
<evidence type="ECO:0000259" key="14">
    <source>
        <dbReference type="Pfam" id="PF23598"/>
    </source>
</evidence>
<dbReference type="InterPro" id="IPR055414">
    <property type="entry name" value="LRR_R13L4/SHOC2-like"/>
</dbReference>
<dbReference type="PRINTS" id="PR00019">
    <property type="entry name" value="LEURICHRPT"/>
</dbReference>
<feature type="domain" description="Leucine-rich repeat-containing N-terminal plant-type" evidence="13">
    <location>
        <begin position="2"/>
        <end position="38"/>
    </location>
</feature>
<dbReference type="InterPro" id="IPR046956">
    <property type="entry name" value="RLP23-like"/>
</dbReference>
<evidence type="ECO:0000256" key="10">
    <source>
        <dbReference type="ARBA" id="ARBA00023170"/>
    </source>
</evidence>
<sequence length="1108" mass="123814">EQEREALLQLRRTLVDPYGLLSSWEGKDCCRWKGVICDKVYGHVINLQLSHQPAKDETSTYFHMGSKLLLAGGELNSSLLHLKYLNHLDLSGIDSNHGRIPEFIGSIKQLRYLNLSFANFHGMVPQQLGNLTKLEVLDLGNEDENLVMDDIMWFSHLQSLKYLDMSGSMIAKEEFSCSNLFEGPIPSTMFQNMTSLRHLDLSQNSFNSSIPMWFDKFTSLAHLNLEENAFDSIEGGLFSFLKSMRYLKSLHLCYNQIGEEILTTQRNSLGLIESSLESLEICSNNLKGALPDWLEHFTNLKSINLFDNFFSGPIPSFIGSLSNLEILDLLGNGLNGTIPPSIGQLSSLRLLDLSNNQLGGNIPESLGKLGALQELFLSNNHLDGVITEIHLSNLSRLKVYGINDNDNLSFKAKPSWIPPFQLETILMSSCKLEAKVPQWIQTQVNTIEIILSNTSLFGPLPNWLANLTFSLLDLSYNQITLPKWSANLTFSELNLSYNNITGPLPEWPANLTFFELDLSYNNITGPLPEWPANLTFSELYLSYNQIIGPLPEWSANLTFFELDLSYNNITGPLPEWSANLTFFMLDLSYNQIIGPLPEWSANLTFSELDLSYNNITGPLPEWSANLTFSMLDLSYNRITETLPKLSTNLTFSWLDLSYNKITGPLPNMCTNCSYLDLSHNLISGSLPTDTGIMYQVRTLYLNDNLIDGTLPSSLCDMELIDLNLANNSLSGSIPDCWKDSLSFLTLSFNKLSGVIPSSLGSLPHLTTLHLNGNRLNGELPQALDYCTGLIILDLGENNFSGSIPTWFDESFNSLLILRLRENRFVGNIPPQLCSLSRLKILDMAVNNLTGMIPHCLGNMSGMINLNQINSFGSVAITPIEDINPLSLEADIDWGQEHVVEIMKGRYNEYTRIVLRLVVNLDLSSNFLNGSIPEELSFLSELHGLNLSHNHLSGNIPIGIGNMTSLESLDLSNNHLSGTIPQSISALTSLAHLNLSQNDLMGQIPKGNQIQTLDDPSIYAGNPLLCGDLLRSKCLSTKAPQPQKIPHPEDTHEEDKLDRTLFYAVVMLGFTIGFWGFFGVLQFKKDWRRAYFSFADQVAHKAYVAIVVK</sequence>
<comment type="similarity">
    <text evidence="2">Belongs to the RLP family.</text>
</comment>
<dbReference type="OMA" id="WPANLTF"/>
<dbReference type="SUPFAM" id="SSF52058">
    <property type="entry name" value="L domain-like"/>
    <property type="match status" value="3"/>
</dbReference>
<dbReference type="InterPro" id="IPR032675">
    <property type="entry name" value="LRR_dom_sf"/>
</dbReference>
<keyword evidence="3" id="KW-1003">Cell membrane</keyword>
<evidence type="ECO:0000256" key="5">
    <source>
        <dbReference type="ARBA" id="ARBA00022692"/>
    </source>
</evidence>
<dbReference type="PANTHER" id="PTHR48063">
    <property type="entry name" value="LRR RECEPTOR-LIKE KINASE"/>
    <property type="match status" value="1"/>
</dbReference>
<dbReference type="Pfam" id="PF08263">
    <property type="entry name" value="LRRNT_2"/>
    <property type="match status" value="1"/>
</dbReference>
<dbReference type="InterPro" id="IPR003591">
    <property type="entry name" value="Leu-rich_rpt_typical-subtyp"/>
</dbReference>
<dbReference type="PROSITE" id="PS51450">
    <property type="entry name" value="LRR"/>
    <property type="match status" value="1"/>
</dbReference>
<keyword evidence="10" id="KW-0675">Receptor</keyword>
<keyword evidence="5 12" id="KW-0812">Transmembrane</keyword>
<dbReference type="Pfam" id="PF13855">
    <property type="entry name" value="LRR_8"/>
    <property type="match status" value="2"/>
</dbReference>
<evidence type="ECO:0000256" key="12">
    <source>
        <dbReference type="SAM" id="Phobius"/>
    </source>
</evidence>
<dbReference type="EMBL" id="MU848749">
    <property type="protein sequence ID" value="KAK2632086.1"/>
    <property type="molecule type" value="Genomic_DNA"/>
</dbReference>
<accession>A0A058ZRT2</accession>
<evidence type="ECO:0000256" key="7">
    <source>
        <dbReference type="ARBA" id="ARBA00022737"/>
    </source>
</evidence>
<feature type="domain" description="Disease resistance R13L4/SHOC-2-like LRR" evidence="14">
    <location>
        <begin position="77"/>
        <end position="305"/>
    </location>
</feature>
<dbReference type="EMBL" id="KK199265">
    <property type="protein sequence ID" value="KCW44477.1"/>
    <property type="molecule type" value="Genomic_DNA"/>
</dbReference>
<dbReference type="Gramene" id="KCW44477">
    <property type="protein sequence ID" value="KCW44477"/>
    <property type="gene ID" value="EUGRSUZ_L02010"/>
</dbReference>